<evidence type="ECO:0000313" key="1">
    <source>
        <dbReference type="EMBL" id="MEM5503038.1"/>
    </source>
</evidence>
<name>A0ABU9TA80_9HYPH</name>
<evidence type="ECO:0000313" key="2">
    <source>
        <dbReference type="Proteomes" id="UP001477870"/>
    </source>
</evidence>
<keyword evidence="2" id="KW-1185">Reference proteome</keyword>
<gene>
    <name evidence="1" type="ORF">WNY59_15730</name>
</gene>
<dbReference type="Proteomes" id="UP001477870">
    <property type="component" value="Unassembled WGS sequence"/>
</dbReference>
<sequence length="65" mass="6490">MGLLSDVVETVDDSVVVVDGDALLSELPNGFVDFIGDQEAGLMGAAVGGIANSGEVLDGAVQDLL</sequence>
<proteinExistence type="predicted"/>
<dbReference type="RefSeq" id="WP_342849233.1">
    <property type="nucleotide sequence ID" value="NZ_JBBMQO010000010.1"/>
</dbReference>
<protein>
    <submittedName>
        <fullName evidence="1">Uncharacterized protein</fullName>
    </submittedName>
</protein>
<accession>A0ABU9TA80</accession>
<comment type="caution">
    <text evidence="1">The sequence shown here is derived from an EMBL/GenBank/DDBJ whole genome shotgun (WGS) entry which is preliminary data.</text>
</comment>
<dbReference type="EMBL" id="JBBMQO010000010">
    <property type="protein sequence ID" value="MEM5503038.1"/>
    <property type="molecule type" value="Genomic_DNA"/>
</dbReference>
<organism evidence="1 2">
    <name type="scientific">Ahrensia kielensis</name>
    <dbReference type="NCBI Taxonomy" id="76980"/>
    <lineage>
        <taxon>Bacteria</taxon>
        <taxon>Pseudomonadati</taxon>
        <taxon>Pseudomonadota</taxon>
        <taxon>Alphaproteobacteria</taxon>
        <taxon>Hyphomicrobiales</taxon>
        <taxon>Ahrensiaceae</taxon>
        <taxon>Ahrensia</taxon>
    </lineage>
</organism>
<reference evidence="1 2" key="1">
    <citation type="submission" date="2024-03" db="EMBL/GenBank/DDBJ databases">
        <title>Community enrichment and isolation of bacterial strains for fucoidan degradation.</title>
        <authorList>
            <person name="Sichert A."/>
        </authorList>
    </citation>
    <scope>NUCLEOTIDE SEQUENCE [LARGE SCALE GENOMIC DNA]</scope>
    <source>
        <strain evidence="1 2">AS62</strain>
    </source>
</reference>